<dbReference type="InterPro" id="IPR050549">
    <property type="entry name" value="MFS_Trehalose_Transporter"/>
</dbReference>
<evidence type="ECO:0000256" key="4">
    <source>
        <dbReference type="ARBA" id="ARBA00023136"/>
    </source>
</evidence>
<feature type="domain" description="Major facilitator superfamily (MFS) profile" evidence="6">
    <location>
        <begin position="1"/>
        <end position="166"/>
    </location>
</feature>
<evidence type="ECO:0000256" key="3">
    <source>
        <dbReference type="ARBA" id="ARBA00022989"/>
    </source>
</evidence>
<dbReference type="SUPFAM" id="SSF103473">
    <property type="entry name" value="MFS general substrate transporter"/>
    <property type="match status" value="1"/>
</dbReference>
<keyword evidence="3 5" id="KW-1133">Transmembrane helix</keyword>
<evidence type="ECO:0000256" key="1">
    <source>
        <dbReference type="ARBA" id="ARBA00004141"/>
    </source>
</evidence>
<comment type="subcellular location">
    <subcellularLocation>
        <location evidence="1">Membrane</location>
        <topology evidence="1">Multi-pass membrane protein</topology>
    </subcellularLocation>
</comment>
<dbReference type="GO" id="GO:0016020">
    <property type="term" value="C:membrane"/>
    <property type="evidence" value="ECO:0007669"/>
    <property type="project" value="UniProtKB-SubCell"/>
</dbReference>
<evidence type="ECO:0000313" key="7">
    <source>
        <dbReference type="EMBL" id="KAK9875184.1"/>
    </source>
</evidence>
<dbReference type="InterPro" id="IPR005828">
    <property type="entry name" value="MFS_sugar_transport-like"/>
</dbReference>
<feature type="transmembrane region" description="Helical" evidence="5">
    <location>
        <begin position="41"/>
        <end position="63"/>
    </location>
</feature>
<evidence type="ECO:0000256" key="5">
    <source>
        <dbReference type="SAM" id="Phobius"/>
    </source>
</evidence>
<accession>A0AAW1U3F4</accession>
<keyword evidence="4 5" id="KW-0472">Membrane</keyword>
<dbReference type="GO" id="GO:0022857">
    <property type="term" value="F:transmembrane transporter activity"/>
    <property type="evidence" value="ECO:0007669"/>
    <property type="project" value="InterPro"/>
</dbReference>
<dbReference type="Proteomes" id="UP001431783">
    <property type="component" value="Unassembled WGS sequence"/>
</dbReference>
<proteinExistence type="predicted"/>
<dbReference type="AlphaFoldDB" id="A0AAW1U3F4"/>
<keyword evidence="2 5" id="KW-0812">Transmembrane</keyword>
<feature type="transmembrane region" description="Helical" evidence="5">
    <location>
        <begin position="75"/>
        <end position="100"/>
    </location>
</feature>
<evidence type="ECO:0000256" key="2">
    <source>
        <dbReference type="ARBA" id="ARBA00022692"/>
    </source>
</evidence>
<feature type="transmembrane region" description="Helical" evidence="5">
    <location>
        <begin position="143"/>
        <end position="163"/>
    </location>
</feature>
<dbReference type="PANTHER" id="PTHR48021">
    <property type="match status" value="1"/>
</dbReference>
<evidence type="ECO:0000259" key="6">
    <source>
        <dbReference type="PROSITE" id="PS50850"/>
    </source>
</evidence>
<dbReference type="PANTHER" id="PTHR48021:SF1">
    <property type="entry name" value="GH07001P-RELATED"/>
    <property type="match status" value="1"/>
</dbReference>
<comment type="caution">
    <text evidence="7">The sequence shown here is derived from an EMBL/GenBank/DDBJ whole genome shotgun (WGS) entry which is preliminary data.</text>
</comment>
<dbReference type="Pfam" id="PF00083">
    <property type="entry name" value="Sugar_tr"/>
    <property type="match status" value="1"/>
</dbReference>
<protein>
    <recommendedName>
        <fullName evidence="6">Major facilitator superfamily (MFS) profile domain-containing protein</fullName>
    </recommendedName>
</protein>
<name>A0AAW1U3F4_9CUCU</name>
<organism evidence="7 8">
    <name type="scientific">Henosepilachna vigintioctopunctata</name>
    <dbReference type="NCBI Taxonomy" id="420089"/>
    <lineage>
        <taxon>Eukaryota</taxon>
        <taxon>Metazoa</taxon>
        <taxon>Ecdysozoa</taxon>
        <taxon>Arthropoda</taxon>
        <taxon>Hexapoda</taxon>
        <taxon>Insecta</taxon>
        <taxon>Pterygota</taxon>
        <taxon>Neoptera</taxon>
        <taxon>Endopterygota</taxon>
        <taxon>Coleoptera</taxon>
        <taxon>Polyphaga</taxon>
        <taxon>Cucujiformia</taxon>
        <taxon>Coccinelloidea</taxon>
        <taxon>Coccinellidae</taxon>
        <taxon>Epilachninae</taxon>
        <taxon>Epilachnini</taxon>
        <taxon>Henosepilachna</taxon>
    </lineage>
</organism>
<dbReference type="Gene3D" id="1.20.1250.20">
    <property type="entry name" value="MFS general substrate transporter like domains"/>
    <property type="match status" value="1"/>
</dbReference>
<evidence type="ECO:0000313" key="8">
    <source>
        <dbReference type="Proteomes" id="UP001431783"/>
    </source>
</evidence>
<dbReference type="PROSITE" id="PS50850">
    <property type="entry name" value="MFS"/>
    <property type="match status" value="1"/>
</dbReference>
<feature type="transmembrane region" description="Helical" evidence="5">
    <location>
        <begin position="17"/>
        <end position="34"/>
    </location>
</feature>
<gene>
    <name evidence="7" type="ORF">WA026_005975</name>
</gene>
<feature type="transmembrane region" description="Helical" evidence="5">
    <location>
        <begin position="112"/>
        <end position="131"/>
    </location>
</feature>
<dbReference type="EMBL" id="JARQZJ010000032">
    <property type="protein sequence ID" value="KAK9875184.1"/>
    <property type="molecule type" value="Genomic_DNA"/>
</dbReference>
<dbReference type="InterPro" id="IPR020846">
    <property type="entry name" value="MFS_dom"/>
</dbReference>
<dbReference type="InterPro" id="IPR036259">
    <property type="entry name" value="MFS_trans_sf"/>
</dbReference>
<keyword evidence="8" id="KW-1185">Reference proteome</keyword>
<sequence>MIFDSAEGNWSGEVDNIIVGTVQLVVSLIAAIVMDKFQRKHLMIVSATMQALSLALLSLYLILKDKGVDVEAFRWAPLICFLGFVSFYNIGVGPLWNTVVGELLPQSIKNTAMSFCGLLFGGLIFVFTITFQRIEKSIGLGQTLIFFAIMSLSTSVYVAIFIVETKGKTLEEIQLELNGKKLKPAPL</sequence>
<reference evidence="7 8" key="1">
    <citation type="submission" date="2023-03" db="EMBL/GenBank/DDBJ databases">
        <title>Genome insight into feeding habits of ladybird beetles.</title>
        <authorList>
            <person name="Li H.-S."/>
            <person name="Huang Y.-H."/>
            <person name="Pang H."/>
        </authorList>
    </citation>
    <scope>NUCLEOTIDE SEQUENCE [LARGE SCALE GENOMIC DNA]</scope>
    <source>
        <strain evidence="7">SYSU_2023b</strain>
        <tissue evidence="7">Whole body</tissue>
    </source>
</reference>